<feature type="transmembrane region" description="Helical" evidence="7">
    <location>
        <begin position="80"/>
        <end position="104"/>
    </location>
</feature>
<evidence type="ECO:0000256" key="2">
    <source>
        <dbReference type="ARBA" id="ARBA00010487"/>
    </source>
</evidence>
<proteinExistence type="inferred from homology"/>
<dbReference type="Proteomes" id="UP000321570">
    <property type="component" value="Unassembled WGS sequence"/>
</dbReference>
<feature type="transmembrane region" description="Helical" evidence="7">
    <location>
        <begin position="6"/>
        <end position="25"/>
    </location>
</feature>
<evidence type="ECO:0000256" key="7">
    <source>
        <dbReference type="SAM" id="Phobius"/>
    </source>
</evidence>
<keyword evidence="5 7" id="KW-0472">Membrane</keyword>
<accession>A0A564YDL3</accession>
<dbReference type="PANTHER" id="PTHR21355:SF0">
    <property type="entry name" value="G-PROTEIN COUPLED RECEPTOR-ASSOCIATED PROTEIN LMBRD2"/>
    <property type="match status" value="1"/>
</dbReference>
<dbReference type="InterPro" id="IPR006876">
    <property type="entry name" value="LMBR1-like_membr_prot"/>
</dbReference>
<dbReference type="AlphaFoldDB" id="A0A564YDL3"/>
<evidence type="ECO:0000256" key="4">
    <source>
        <dbReference type="ARBA" id="ARBA00022989"/>
    </source>
</evidence>
<keyword evidence="9" id="KW-1185">Reference proteome</keyword>
<sequence length="644" mass="73292">MHTLNVFWITIYWSAQLLTWIILPIMESYAGSGEFTVLRKFRSAIIDNAIIYGSYLLIFICVMIYLFVKRTISFNASALKVLLITTSNTWGLFLVILFLGYGLVEVPRSIYRFACPDNRLRFAYFTLSKRYLEYIEDEEELKTALAEIHDLDQHVGPDHLLRSRLNFIVAKTGDLGEVGAATRQNHRSNPSENSGASISAYSLTSKRLVKLHKRLKRAYHHYSRAHALWLEALQNAADAEDVFNNCIAGSSRVFEHGPTPAVLNSVDATLKPPTLCERLIRVADVRTRSVEWYWKCRLEPLLLKIVSFLLIMTSFLIVWSECTFFVRSPRLSIIAAILHSRPTLFEYNLISFVCFLFLGYLGFCVCFTAYRLRFFNYYRVVPNHHSDAISLIFYGYMLCRLAPSLCVNFLCLAHLDSHVLRNSSLISIAIAPNSSSSALPPDILVDGVAVYETAFTKFMGHLDVVSFISNGFNIYFPMVVVLLCLVTFFSLGSRLLACLGMPQLLGPSFIDKRRRPAGEASPVEDAIEDGRMLLYRERTLGRARRRNRGDASLRDVLQKRSTPTTTLPSVESQDDMRFDQAFGQNQPIVEFSEEKMNAMFEFNLPGRQSGSTSRNEYTSLEGHEESRPLVSKVVSSINRFFQPR</sequence>
<feature type="region of interest" description="Disordered" evidence="6">
    <location>
        <begin position="550"/>
        <end position="570"/>
    </location>
</feature>
<dbReference type="PANTHER" id="PTHR21355">
    <property type="entry name" value="G-PROTEIN COUPLED RECEPTOR-ASSOCIATED PROTEIN LMBRD2"/>
    <property type="match status" value="1"/>
</dbReference>
<feature type="transmembrane region" description="Helical" evidence="7">
    <location>
        <begin position="391"/>
        <end position="415"/>
    </location>
</feature>
<feature type="transmembrane region" description="Helical" evidence="7">
    <location>
        <begin position="349"/>
        <end position="370"/>
    </location>
</feature>
<evidence type="ECO:0000313" key="8">
    <source>
        <dbReference type="EMBL" id="VUZ44818.1"/>
    </source>
</evidence>
<comment type="subcellular location">
    <subcellularLocation>
        <location evidence="1">Membrane</location>
        <topology evidence="1">Multi-pass membrane protein</topology>
    </subcellularLocation>
</comment>
<keyword evidence="4 7" id="KW-1133">Transmembrane helix</keyword>
<feature type="transmembrane region" description="Helical" evidence="7">
    <location>
        <begin position="45"/>
        <end position="68"/>
    </location>
</feature>
<evidence type="ECO:0000256" key="1">
    <source>
        <dbReference type="ARBA" id="ARBA00004141"/>
    </source>
</evidence>
<evidence type="ECO:0000256" key="6">
    <source>
        <dbReference type="SAM" id="MobiDB-lite"/>
    </source>
</evidence>
<evidence type="ECO:0008006" key="10">
    <source>
        <dbReference type="Google" id="ProtNLM"/>
    </source>
</evidence>
<dbReference type="EMBL" id="CABIJS010000144">
    <property type="protein sequence ID" value="VUZ44818.1"/>
    <property type="molecule type" value="Genomic_DNA"/>
</dbReference>
<feature type="compositionally biased region" description="Polar residues" evidence="6">
    <location>
        <begin position="559"/>
        <end position="570"/>
    </location>
</feature>
<organism evidence="8 9">
    <name type="scientific">Hymenolepis diminuta</name>
    <name type="common">Rat tapeworm</name>
    <dbReference type="NCBI Taxonomy" id="6216"/>
    <lineage>
        <taxon>Eukaryota</taxon>
        <taxon>Metazoa</taxon>
        <taxon>Spiralia</taxon>
        <taxon>Lophotrochozoa</taxon>
        <taxon>Platyhelminthes</taxon>
        <taxon>Cestoda</taxon>
        <taxon>Eucestoda</taxon>
        <taxon>Cyclophyllidea</taxon>
        <taxon>Hymenolepididae</taxon>
        <taxon>Hymenolepis</taxon>
    </lineage>
</organism>
<reference evidence="8 9" key="1">
    <citation type="submission" date="2019-07" db="EMBL/GenBank/DDBJ databases">
        <authorList>
            <person name="Jastrzebski P J."/>
            <person name="Paukszto L."/>
            <person name="Jastrzebski P J."/>
        </authorList>
    </citation>
    <scope>NUCLEOTIDE SEQUENCE [LARGE SCALE GENOMIC DNA]</scope>
    <source>
        <strain evidence="8 9">WMS-il1</strain>
    </source>
</reference>
<dbReference type="Pfam" id="PF04791">
    <property type="entry name" value="LMBR1"/>
    <property type="match status" value="1"/>
</dbReference>
<evidence type="ECO:0000256" key="3">
    <source>
        <dbReference type="ARBA" id="ARBA00022692"/>
    </source>
</evidence>
<dbReference type="InterPro" id="IPR051584">
    <property type="entry name" value="GPCR-associated_LMBR1"/>
</dbReference>
<feature type="region of interest" description="Disordered" evidence="6">
    <location>
        <begin position="604"/>
        <end position="625"/>
    </location>
</feature>
<feature type="compositionally biased region" description="Polar residues" evidence="6">
    <location>
        <begin position="606"/>
        <end position="618"/>
    </location>
</feature>
<dbReference type="GO" id="GO:0016020">
    <property type="term" value="C:membrane"/>
    <property type="evidence" value="ECO:0007669"/>
    <property type="project" value="UniProtKB-SubCell"/>
</dbReference>
<protein>
    <recommendedName>
        <fullName evidence="10">LMBR1 domain-containing protein 2</fullName>
    </recommendedName>
</protein>
<gene>
    <name evidence="8" type="ORF">WMSIL1_LOCUS4926</name>
</gene>
<name>A0A564YDL3_HYMDI</name>
<feature type="transmembrane region" description="Helical" evidence="7">
    <location>
        <begin position="474"/>
        <end position="497"/>
    </location>
</feature>
<evidence type="ECO:0000256" key="5">
    <source>
        <dbReference type="ARBA" id="ARBA00023136"/>
    </source>
</evidence>
<evidence type="ECO:0000313" key="9">
    <source>
        <dbReference type="Proteomes" id="UP000321570"/>
    </source>
</evidence>
<keyword evidence="3 7" id="KW-0812">Transmembrane</keyword>
<feature type="transmembrane region" description="Helical" evidence="7">
    <location>
        <begin position="301"/>
        <end position="319"/>
    </location>
</feature>
<comment type="similarity">
    <text evidence="2">Belongs to the LIMR family.</text>
</comment>